<keyword evidence="1" id="KW-0472">Membrane</keyword>
<dbReference type="Pfam" id="PF01471">
    <property type="entry name" value="PG_binding_1"/>
    <property type="match status" value="1"/>
</dbReference>
<dbReference type="EMBL" id="BAABHS010000025">
    <property type="protein sequence ID" value="GAA4982585.1"/>
    <property type="molecule type" value="Genomic_DNA"/>
</dbReference>
<reference evidence="4" key="1">
    <citation type="journal article" date="2019" name="Int. J. Syst. Evol. Microbiol.">
        <title>The Global Catalogue of Microorganisms (GCM) 10K type strain sequencing project: providing services to taxonomists for standard genome sequencing and annotation.</title>
        <authorList>
            <consortium name="The Broad Institute Genomics Platform"/>
            <consortium name="The Broad Institute Genome Sequencing Center for Infectious Disease"/>
            <person name="Wu L."/>
            <person name="Ma J."/>
        </authorList>
    </citation>
    <scope>NUCLEOTIDE SEQUENCE [LARGE SCALE GENOMIC DNA]</scope>
    <source>
        <strain evidence="4">JCM 17986</strain>
    </source>
</reference>
<feature type="domain" description="Peptidoglycan binding-like" evidence="2">
    <location>
        <begin position="156"/>
        <end position="193"/>
    </location>
</feature>
<evidence type="ECO:0000313" key="3">
    <source>
        <dbReference type="EMBL" id="GAA4982585.1"/>
    </source>
</evidence>
<comment type="caution">
    <text evidence="3">The sequence shown here is derived from an EMBL/GenBank/DDBJ whole genome shotgun (WGS) entry which is preliminary data.</text>
</comment>
<sequence length="431" mass="42667">MILGEAVYTPPGAQRSASDPGPGDRRRRILIVTVVGSVLLVVLGLLAAQFVKSPAQRASDAAPPAKSLITAQVESRRLVDTVMLRGKVTPAQSVQVPANGAGKSGADGGAAVVTGVRVKTGAAVNGGQVLLEISGRPVFVLQGDVPAYRDLKPGAQGKDVEQLQKALNAVGVSTGSDAAGSYGNGTRDGVAAFYQRIGYAAPQASAAGDGKDAAGPAGAMLPASEVVFLRTLPGRVTALDAQVGEAVAEHALTLSAGTLVVRGALAPADKELVRTGMAVKVLSELTGVEVAATVTSVADTATDPAAADKTSGDGKAAVSGGRSFEVVVTPTKPLDPQLAGQDVRLTVEAAASAGPVLVVPVTAVSATADGRTVVTVVGPNGDRRRVEVRPGATAGGFVQVTPAGTAKLGPGERVVVGVGGDAAGADGKGAK</sequence>
<dbReference type="SUPFAM" id="SSF47090">
    <property type="entry name" value="PGBD-like"/>
    <property type="match status" value="1"/>
</dbReference>
<name>A0ABP9HZI1_9ACTN</name>
<accession>A0ABP9HZI1</accession>
<dbReference type="InterPro" id="IPR036365">
    <property type="entry name" value="PGBD-like_sf"/>
</dbReference>
<organism evidence="3 4">
    <name type="scientific">Yinghuangia aomiensis</name>
    <dbReference type="NCBI Taxonomy" id="676205"/>
    <lineage>
        <taxon>Bacteria</taxon>
        <taxon>Bacillati</taxon>
        <taxon>Actinomycetota</taxon>
        <taxon>Actinomycetes</taxon>
        <taxon>Kitasatosporales</taxon>
        <taxon>Streptomycetaceae</taxon>
        <taxon>Yinghuangia</taxon>
    </lineage>
</organism>
<dbReference type="InterPro" id="IPR036366">
    <property type="entry name" value="PGBDSf"/>
</dbReference>
<dbReference type="PANTHER" id="PTHR30469:SF15">
    <property type="entry name" value="HLYD FAMILY OF SECRETION PROTEINS"/>
    <property type="match status" value="1"/>
</dbReference>
<keyword evidence="1" id="KW-1133">Transmembrane helix</keyword>
<protein>
    <recommendedName>
        <fullName evidence="2">Peptidoglycan binding-like domain-containing protein</fullName>
    </recommendedName>
</protein>
<evidence type="ECO:0000259" key="2">
    <source>
        <dbReference type="Pfam" id="PF01471"/>
    </source>
</evidence>
<dbReference type="Proteomes" id="UP001500466">
    <property type="component" value="Unassembled WGS sequence"/>
</dbReference>
<gene>
    <name evidence="3" type="ORF">GCM10023205_60090</name>
</gene>
<keyword evidence="1" id="KW-0812">Transmembrane</keyword>
<dbReference type="Gene3D" id="2.40.420.20">
    <property type="match status" value="1"/>
</dbReference>
<dbReference type="Gene3D" id="1.10.101.10">
    <property type="entry name" value="PGBD-like superfamily/PGBD"/>
    <property type="match status" value="1"/>
</dbReference>
<evidence type="ECO:0000256" key="1">
    <source>
        <dbReference type="SAM" id="Phobius"/>
    </source>
</evidence>
<dbReference type="RefSeq" id="WP_345678874.1">
    <property type="nucleotide sequence ID" value="NZ_BAABHS010000025.1"/>
</dbReference>
<evidence type="ECO:0000313" key="4">
    <source>
        <dbReference type="Proteomes" id="UP001500466"/>
    </source>
</evidence>
<feature type="transmembrane region" description="Helical" evidence="1">
    <location>
        <begin position="29"/>
        <end position="51"/>
    </location>
</feature>
<dbReference type="InterPro" id="IPR002477">
    <property type="entry name" value="Peptidoglycan-bd-like"/>
</dbReference>
<keyword evidence="4" id="KW-1185">Reference proteome</keyword>
<proteinExistence type="predicted"/>
<dbReference type="PANTHER" id="PTHR30469">
    <property type="entry name" value="MULTIDRUG RESISTANCE PROTEIN MDTA"/>
    <property type="match status" value="1"/>
</dbReference>